<dbReference type="InterPro" id="IPR000426">
    <property type="entry name" value="Proteasome_asu_N"/>
</dbReference>
<dbReference type="Pfam" id="PF00227">
    <property type="entry name" value="Proteasome"/>
    <property type="match status" value="1"/>
</dbReference>
<comment type="subunit">
    <text evidence="6">The 20S proteasome core is composed of 28 subunits that are arranged in four stacked rings, resulting in a barrel-shaped structure. The two end rings are each formed by seven alpha subunits, and the two central rings are each formed by seven beta subunits.</text>
</comment>
<dbReference type="Proteomes" id="UP001176961">
    <property type="component" value="Unassembled WGS sequence"/>
</dbReference>
<evidence type="ECO:0000256" key="5">
    <source>
        <dbReference type="PROSITE-ProRule" id="PRU00808"/>
    </source>
</evidence>
<accession>A0AA36H8U4</accession>
<feature type="domain" description="Proteasome alpha-type subunits" evidence="7">
    <location>
        <begin position="28"/>
        <end position="50"/>
    </location>
</feature>
<dbReference type="GO" id="GO:0006511">
    <property type="term" value="P:ubiquitin-dependent protein catabolic process"/>
    <property type="evidence" value="ECO:0007669"/>
    <property type="project" value="InterPro"/>
</dbReference>
<dbReference type="InterPro" id="IPR001353">
    <property type="entry name" value="Proteasome_sua/b"/>
</dbReference>
<gene>
    <name evidence="8" type="ORF">CYNAS_LOCUS17757</name>
</gene>
<dbReference type="InterPro" id="IPR029055">
    <property type="entry name" value="Ntn_hydrolases_N"/>
</dbReference>
<keyword evidence="2 6" id="KW-0963">Cytoplasm</keyword>
<dbReference type="GO" id="GO:0019773">
    <property type="term" value="C:proteasome core complex, alpha-subunit complex"/>
    <property type="evidence" value="ECO:0007669"/>
    <property type="project" value="UniProtKB-UniRule"/>
</dbReference>
<proteinExistence type="inferred from homology"/>
<dbReference type="Pfam" id="PF10584">
    <property type="entry name" value="Proteasome_A_N"/>
    <property type="match status" value="1"/>
</dbReference>
<keyword evidence="3 5" id="KW-0647">Proteasome</keyword>
<evidence type="ECO:0000256" key="3">
    <source>
        <dbReference type="ARBA" id="ARBA00022942"/>
    </source>
</evidence>
<dbReference type="InterPro" id="IPR023332">
    <property type="entry name" value="Proteasome_alpha-type"/>
</dbReference>
<dbReference type="PROSITE" id="PS00388">
    <property type="entry name" value="PROTEASOME_ALPHA_1"/>
    <property type="match status" value="1"/>
</dbReference>
<sequence length="270" mass="30101">MRHSAPGVQRYIRAPLSVFEMSSIGTGYDLAASTFSPDGRIFQIEYAQKAVDNSGTMIALRGKNGVVTAVDKVITSKMYEENANPRMFNANENIGLALAGVYPDCRALKDYACSEAIKYLKDYREPMPVQKLADALAQYVHLYTLGISRPFGASAFFTSWNKKEGGKLYLVEPSGLCYEYKAWAVGKHRQAAKAEIEKLKLEDFDMKDLVKEAARIIIAIRDENKDKDVQIELGWVGEATDGRHETVPVDVVAAAEEWARAKLDEDDMDE</sequence>
<evidence type="ECO:0000313" key="9">
    <source>
        <dbReference type="Proteomes" id="UP001176961"/>
    </source>
</evidence>
<evidence type="ECO:0000256" key="4">
    <source>
        <dbReference type="ARBA" id="ARBA00023242"/>
    </source>
</evidence>
<evidence type="ECO:0000256" key="2">
    <source>
        <dbReference type="ARBA" id="ARBA00022490"/>
    </source>
</evidence>
<dbReference type="AlphaFoldDB" id="A0AA36H8U4"/>
<dbReference type="InterPro" id="IPR050115">
    <property type="entry name" value="Proteasome_alpha"/>
</dbReference>
<dbReference type="CDD" id="cd03751">
    <property type="entry name" value="proteasome_alpha_type_3"/>
    <property type="match status" value="1"/>
</dbReference>
<comment type="similarity">
    <text evidence="5 6">Belongs to the peptidase T1A family.</text>
</comment>
<evidence type="ECO:0000256" key="6">
    <source>
        <dbReference type="RuleBase" id="RU000551"/>
    </source>
</evidence>
<comment type="function">
    <text evidence="1">The proteasome is a multicatalytic proteinase complex which is characterized by its ability to cleave peptides with Arg, Phe, Tyr, Leu, and Glu adjacent to the leaving group at neutral or slightly basic pH. The proteasome has an ATP-dependent proteolytic activity.</text>
</comment>
<keyword evidence="4 6" id="KW-0539">Nucleus</keyword>
<dbReference type="PANTHER" id="PTHR11599">
    <property type="entry name" value="PROTEASOME SUBUNIT ALPHA/BETA"/>
    <property type="match status" value="1"/>
</dbReference>
<organism evidence="8 9">
    <name type="scientific">Cylicocyclus nassatus</name>
    <name type="common">Nematode worm</name>
    <dbReference type="NCBI Taxonomy" id="53992"/>
    <lineage>
        <taxon>Eukaryota</taxon>
        <taxon>Metazoa</taxon>
        <taxon>Ecdysozoa</taxon>
        <taxon>Nematoda</taxon>
        <taxon>Chromadorea</taxon>
        <taxon>Rhabditida</taxon>
        <taxon>Rhabditina</taxon>
        <taxon>Rhabditomorpha</taxon>
        <taxon>Strongyloidea</taxon>
        <taxon>Strongylidae</taxon>
        <taxon>Cylicocyclus</taxon>
    </lineage>
</organism>
<dbReference type="SMART" id="SM00948">
    <property type="entry name" value="Proteasome_A_N"/>
    <property type="match status" value="1"/>
</dbReference>
<dbReference type="EMBL" id="CATQJL010000316">
    <property type="protein sequence ID" value="CAJ0605774.1"/>
    <property type="molecule type" value="Genomic_DNA"/>
</dbReference>
<dbReference type="FunFam" id="3.60.20.10:FF:000007">
    <property type="entry name" value="Proteasome subunit alpha type"/>
    <property type="match status" value="1"/>
</dbReference>
<evidence type="ECO:0000256" key="1">
    <source>
        <dbReference type="ARBA" id="ARBA00002000"/>
    </source>
</evidence>
<evidence type="ECO:0000259" key="7">
    <source>
        <dbReference type="PROSITE" id="PS00388"/>
    </source>
</evidence>
<dbReference type="GO" id="GO:0005737">
    <property type="term" value="C:cytoplasm"/>
    <property type="evidence" value="ECO:0007669"/>
    <property type="project" value="UniProtKB-SubCell"/>
</dbReference>
<comment type="caution">
    <text evidence="8">The sequence shown here is derived from an EMBL/GenBank/DDBJ whole genome shotgun (WGS) entry which is preliminary data.</text>
</comment>
<protein>
    <recommendedName>
        <fullName evidence="6">Proteasome subunit alpha type</fullName>
    </recommendedName>
</protein>
<dbReference type="Gene3D" id="3.60.20.10">
    <property type="entry name" value="Glutamine Phosphoribosylpyrophosphate, subunit 1, domain 1"/>
    <property type="match status" value="1"/>
</dbReference>
<dbReference type="SUPFAM" id="SSF56235">
    <property type="entry name" value="N-terminal nucleophile aminohydrolases (Ntn hydrolases)"/>
    <property type="match status" value="1"/>
</dbReference>
<reference evidence="8" key="1">
    <citation type="submission" date="2023-07" db="EMBL/GenBank/DDBJ databases">
        <authorList>
            <consortium name="CYATHOMIX"/>
        </authorList>
    </citation>
    <scope>NUCLEOTIDE SEQUENCE</scope>
    <source>
        <strain evidence="8">N/A</strain>
    </source>
</reference>
<evidence type="ECO:0000313" key="8">
    <source>
        <dbReference type="EMBL" id="CAJ0605774.1"/>
    </source>
</evidence>
<comment type="subcellular location">
    <subcellularLocation>
        <location evidence="6">Cytoplasm</location>
    </subcellularLocation>
    <subcellularLocation>
        <location evidence="6">Nucleus</location>
    </subcellularLocation>
</comment>
<dbReference type="PROSITE" id="PS51475">
    <property type="entry name" value="PROTEASOME_ALPHA_2"/>
    <property type="match status" value="1"/>
</dbReference>
<name>A0AA36H8U4_CYLNA</name>
<keyword evidence="9" id="KW-1185">Reference proteome</keyword>
<dbReference type="GO" id="GO:0005634">
    <property type="term" value="C:nucleus"/>
    <property type="evidence" value="ECO:0007669"/>
    <property type="project" value="UniProtKB-SubCell"/>
</dbReference>